<accession>A0A497EU54</accession>
<dbReference type="PANTHER" id="PTHR43687:SF1">
    <property type="entry name" value="FERREDOXIN III"/>
    <property type="match status" value="1"/>
</dbReference>
<evidence type="ECO:0000256" key="2">
    <source>
        <dbReference type="ARBA" id="ARBA00022723"/>
    </source>
</evidence>
<dbReference type="Gene3D" id="3.30.70.20">
    <property type="match status" value="1"/>
</dbReference>
<dbReference type="GO" id="GO:0016491">
    <property type="term" value="F:oxidoreductase activity"/>
    <property type="evidence" value="ECO:0007669"/>
    <property type="project" value="UniProtKB-ARBA"/>
</dbReference>
<sequence length="62" mass="6672">MFKPLIDSSRCISCAICAKSCPRGVFSIVNEKVIVSHPERCDGCGICVKSCIAKAITLLEVK</sequence>
<keyword evidence="4" id="KW-0411">Iron-sulfur</keyword>
<name>A0A497EU54_9CREN</name>
<dbReference type="Proteomes" id="UP000272051">
    <property type="component" value="Unassembled WGS sequence"/>
</dbReference>
<dbReference type="EMBL" id="QMQX01000163">
    <property type="protein sequence ID" value="RLE50686.1"/>
    <property type="molecule type" value="Genomic_DNA"/>
</dbReference>
<evidence type="ECO:0000313" key="7">
    <source>
        <dbReference type="Proteomes" id="UP000272051"/>
    </source>
</evidence>
<keyword evidence="2" id="KW-0479">Metal-binding</keyword>
<dbReference type="InterPro" id="IPR017896">
    <property type="entry name" value="4Fe4S_Fe-S-bd"/>
</dbReference>
<proteinExistence type="predicted"/>
<evidence type="ECO:0000256" key="4">
    <source>
        <dbReference type="ARBA" id="ARBA00023014"/>
    </source>
</evidence>
<dbReference type="GO" id="GO:0051539">
    <property type="term" value="F:4 iron, 4 sulfur cluster binding"/>
    <property type="evidence" value="ECO:0007669"/>
    <property type="project" value="UniProtKB-KW"/>
</dbReference>
<evidence type="ECO:0000256" key="3">
    <source>
        <dbReference type="ARBA" id="ARBA00023004"/>
    </source>
</evidence>
<dbReference type="GO" id="GO:0046872">
    <property type="term" value="F:metal ion binding"/>
    <property type="evidence" value="ECO:0007669"/>
    <property type="project" value="UniProtKB-KW"/>
</dbReference>
<gene>
    <name evidence="6" type="ORF">DRJ33_07240</name>
</gene>
<dbReference type="InterPro" id="IPR017900">
    <property type="entry name" value="4Fe4S_Fe_S_CS"/>
</dbReference>
<dbReference type="PANTHER" id="PTHR43687">
    <property type="entry name" value="ADENYLYLSULFATE REDUCTASE, BETA SUBUNIT"/>
    <property type="match status" value="1"/>
</dbReference>
<organism evidence="6 7">
    <name type="scientific">Thermoproteota archaeon</name>
    <dbReference type="NCBI Taxonomy" id="2056631"/>
    <lineage>
        <taxon>Archaea</taxon>
        <taxon>Thermoproteota</taxon>
    </lineage>
</organism>
<reference evidence="6 7" key="1">
    <citation type="submission" date="2018-06" db="EMBL/GenBank/DDBJ databases">
        <title>Extensive metabolic versatility and redundancy in microbially diverse, dynamic hydrothermal sediments.</title>
        <authorList>
            <person name="Dombrowski N."/>
            <person name="Teske A."/>
            <person name="Baker B.J."/>
        </authorList>
    </citation>
    <scope>NUCLEOTIDE SEQUENCE [LARGE SCALE GENOMIC DNA]</scope>
    <source>
        <strain evidence="6">B34_G17</strain>
    </source>
</reference>
<protein>
    <submittedName>
        <fullName evidence="6">Ferredoxin</fullName>
    </submittedName>
</protein>
<evidence type="ECO:0000259" key="5">
    <source>
        <dbReference type="PROSITE" id="PS51379"/>
    </source>
</evidence>
<dbReference type="InterPro" id="IPR050572">
    <property type="entry name" value="Fe-S_Ferredoxin"/>
</dbReference>
<feature type="domain" description="4Fe-4S ferredoxin-type" evidence="5">
    <location>
        <begin position="2"/>
        <end position="31"/>
    </location>
</feature>
<dbReference type="Pfam" id="PF13187">
    <property type="entry name" value="Fer4_9"/>
    <property type="match status" value="1"/>
</dbReference>
<keyword evidence="3" id="KW-0408">Iron</keyword>
<dbReference type="SUPFAM" id="SSF54862">
    <property type="entry name" value="4Fe-4S ferredoxins"/>
    <property type="match status" value="1"/>
</dbReference>
<evidence type="ECO:0000313" key="6">
    <source>
        <dbReference type="EMBL" id="RLE50686.1"/>
    </source>
</evidence>
<feature type="domain" description="4Fe-4S ferredoxin-type" evidence="5">
    <location>
        <begin position="32"/>
        <end position="61"/>
    </location>
</feature>
<comment type="caution">
    <text evidence="6">The sequence shown here is derived from an EMBL/GenBank/DDBJ whole genome shotgun (WGS) entry which is preliminary data.</text>
</comment>
<keyword evidence="1" id="KW-0004">4Fe-4S</keyword>
<dbReference type="AlphaFoldDB" id="A0A497EU54"/>
<evidence type="ECO:0000256" key="1">
    <source>
        <dbReference type="ARBA" id="ARBA00022485"/>
    </source>
</evidence>
<dbReference type="PROSITE" id="PS51379">
    <property type="entry name" value="4FE4S_FER_2"/>
    <property type="match status" value="2"/>
</dbReference>
<dbReference type="PROSITE" id="PS00198">
    <property type="entry name" value="4FE4S_FER_1"/>
    <property type="match status" value="1"/>
</dbReference>